<dbReference type="EMBL" id="CAJVQB010012506">
    <property type="protein sequence ID" value="CAG8756025.1"/>
    <property type="molecule type" value="Genomic_DNA"/>
</dbReference>
<evidence type="ECO:0000313" key="1">
    <source>
        <dbReference type="EMBL" id="CAG8756025.1"/>
    </source>
</evidence>
<proteinExistence type="predicted"/>
<organism evidence="1 2">
    <name type="scientific">Gigaspora margarita</name>
    <dbReference type="NCBI Taxonomy" id="4874"/>
    <lineage>
        <taxon>Eukaryota</taxon>
        <taxon>Fungi</taxon>
        <taxon>Fungi incertae sedis</taxon>
        <taxon>Mucoromycota</taxon>
        <taxon>Glomeromycotina</taxon>
        <taxon>Glomeromycetes</taxon>
        <taxon>Diversisporales</taxon>
        <taxon>Gigasporaceae</taxon>
        <taxon>Gigaspora</taxon>
    </lineage>
</organism>
<comment type="caution">
    <text evidence="1">The sequence shown here is derived from an EMBL/GenBank/DDBJ whole genome shotgun (WGS) entry which is preliminary data.</text>
</comment>
<dbReference type="Proteomes" id="UP000789901">
    <property type="component" value="Unassembled WGS sequence"/>
</dbReference>
<evidence type="ECO:0000313" key="2">
    <source>
        <dbReference type="Proteomes" id="UP000789901"/>
    </source>
</evidence>
<gene>
    <name evidence="1" type="ORF">GMARGA_LOCUS16919</name>
</gene>
<sequence>MDKDLTDDDDNESDIEAGKYLLLNLSSRMESLRDEQKEYINIDFGNELGSVKEGLITWSSINKNIERVYAKNHESKDEHQTKKKKESGIPLGIFAQFSSIREWVGFRMKSFLQTKSRGERRFWTAICRIRFILNENLATVKQLVNSDASPHFFQVLSDEDTCK</sequence>
<protein>
    <submittedName>
        <fullName evidence="1">39794_t:CDS:1</fullName>
    </submittedName>
</protein>
<reference evidence="1 2" key="1">
    <citation type="submission" date="2021-06" db="EMBL/GenBank/DDBJ databases">
        <authorList>
            <person name="Kallberg Y."/>
            <person name="Tangrot J."/>
            <person name="Rosling A."/>
        </authorList>
    </citation>
    <scope>NUCLEOTIDE SEQUENCE [LARGE SCALE GENOMIC DNA]</scope>
    <source>
        <strain evidence="1 2">120-4 pot B 10/14</strain>
    </source>
</reference>
<name>A0ABN7VC32_GIGMA</name>
<accession>A0ABN7VC32</accession>
<keyword evidence="2" id="KW-1185">Reference proteome</keyword>